<name>A0ABT7X5Y0_9BACE</name>
<gene>
    <name evidence="1" type="ORF">QVO10_08855</name>
</gene>
<accession>A0ABT7X5Y0</accession>
<evidence type="ECO:0000313" key="2">
    <source>
        <dbReference type="Proteomes" id="UP001167871"/>
    </source>
</evidence>
<reference evidence="1" key="2">
    <citation type="submission" date="2024-05" db="EMBL/GenBank/DDBJ databases">
        <title>Identification and characterization of horizontal gene transfer across gut microbiota members of farm animals based on homology search.</title>
        <authorList>
            <person name="Schwarzerova J."/>
            <person name="Nykrynova M."/>
            <person name="Jureckova K."/>
            <person name="Cejkova D."/>
            <person name="Rychlik I."/>
        </authorList>
    </citation>
    <scope>NUCLEOTIDE SEQUENCE</scope>
    <source>
        <strain evidence="1">84_SSukc20</strain>
    </source>
</reference>
<sequence>MKIDYKKLWSFVKPIGKRATVVITTQKVSKYLDSLCKKYQVRPDYAQELVDRFSSLTDYLLSVKMNNNHIDSNYVEKTLRGPIAESLLRVVSSAKNSDNMIADLLSKIKGEDIDNIENFFIGIGVNGISEYADTLRNVLEQINSAMNDCNKRDLDEIPYVEEVDDCPQVKEKPIKKREETYVSVSNNMTALEEDEFINDLSSRLMNPKGRKVSPLEMVDLINKFVDASRDVAKFTEVQKTKRVAIRSAAEVKIKEIDTMRNIIQLYLEKTFDERRLIFEKQFQCVDKALETGDIKLLAISLNNITDLAKSSPFKALSDIGQVKNILEDKNAVFDI</sequence>
<dbReference type="RefSeq" id="WP_087429273.1">
    <property type="nucleotide sequence ID" value="NZ_JAUEII010000017.1"/>
</dbReference>
<protein>
    <submittedName>
        <fullName evidence="1">Uncharacterized protein</fullName>
    </submittedName>
</protein>
<proteinExistence type="predicted"/>
<evidence type="ECO:0000313" key="1">
    <source>
        <dbReference type="EMBL" id="MDN0049494.1"/>
    </source>
</evidence>
<dbReference type="Proteomes" id="UP001167871">
    <property type="component" value="Unassembled WGS sequence"/>
</dbReference>
<reference evidence="1" key="1">
    <citation type="submission" date="2023-06" db="EMBL/GenBank/DDBJ databases">
        <authorList>
            <person name="Zeman M."/>
            <person name="Kubasova T."/>
            <person name="Jahodarova E."/>
            <person name="Nykrynova M."/>
            <person name="Rychlik I."/>
        </authorList>
    </citation>
    <scope>NUCLEOTIDE SEQUENCE</scope>
    <source>
        <strain evidence="1">84_SSukc20</strain>
    </source>
</reference>
<organism evidence="1 2">
    <name type="scientific">Bacteroides gallinaceum</name>
    <dbReference type="NCBI Taxonomy" id="1462571"/>
    <lineage>
        <taxon>Bacteria</taxon>
        <taxon>Pseudomonadati</taxon>
        <taxon>Bacteroidota</taxon>
        <taxon>Bacteroidia</taxon>
        <taxon>Bacteroidales</taxon>
        <taxon>Bacteroidaceae</taxon>
        <taxon>Bacteroides</taxon>
    </lineage>
</organism>
<comment type="caution">
    <text evidence="1">The sequence shown here is derived from an EMBL/GenBank/DDBJ whole genome shotgun (WGS) entry which is preliminary data.</text>
</comment>
<keyword evidence="2" id="KW-1185">Reference proteome</keyword>
<dbReference type="EMBL" id="JAUEII010000017">
    <property type="protein sequence ID" value="MDN0049494.1"/>
    <property type="molecule type" value="Genomic_DNA"/>
</dbReference>